<dbReference type="EMBL" id="CADCVH010000080">
    <property type="protein sequence ID" value="CAA9462189.1"/>
    <property type="molecule type" value="Genomic_DNA"/>
</dbReference>
<sequence length="313" mass="32405">MKAFTLDGFDTPPGLREDLPAPAPADNEVLVRVLASSVNGVDGATAAGVLKAMFEHEFPVVLGRDYAGVVERVGSRVTRYAEGDEVYGALMHANPTVHDGSWAELIVVPEDDFVARKPAGLELAAAGAVPLAGITAMLALDALDLSEGDTILVMGASGGVGSFAVQLAAHAGATVIAPGFPEDEDYLRGLGVDEVLERGDDIVRVVRERHPDGVDALLDLVSYAPEGFDAHATVLKPGGRGASALRAAGDGPGRTNVMAVPSPENLGRLGRLVDAGTLRVPIQSTYGGLDRAGEALRAFGTTHTRGKLGIRMT</sequence>
<dbReference type="AlphaFoldDB" id="A0A6J4R8Q8"/>
<dbReference type="Gene3D" id="3.90.180.10">
    <property type="entry name" value="Medium-chain alcohol dehydrogenases, catalytic domain"/>
    <property type="match status" value="1"/>
</dbReference>
<keyword evidence="3" id="KW-0456">Lyase</keyword>
<evidence type="ECO:0000256" key="1">
    <source>
        <dbReference type="SAM" id="MobiDB-lite"/>
    </source>
</evidence>
<protein>
    <submittedName>
        <fullName evidence="3">Bifunctional protein: zinc-containing alcohol dehydrogenase quinone oxidoreductase ( NADPH:quinone reductase) Similar to arginate lyase</fullName>
        <ecNumber evidence="3">1.1.1.-</ecNumber>
    </submittedName>
</protein>
<dbReference type="InterPro" id="IPR011032">
    <property type="entry name" value="GroES-like_sf"/>
</dbReference>
<dbReference type="InterPro" id="IPR052585">
    <property type="entry name" value="Lipid_raft_assoc_Zn_ADH"/>
</dbReference>
<evidence type="ECO:0000313" key="3">
    <source>
        <dbReference type="EMBL" id="CAA9462189.1"/>
    </source>
</evidence>
<feature type="region of interest" description="Disordered" evidence="1">
    <location>
        <begin position="1"/>
        <end position="22"/>
    </location>
</feature>
<dbReference type="PANTHER" id="PTHR43482:SF1">
    <property type="entry name" value="PROTEIN AST1-RELATED"/>
    <property type="match status" value="1"/>
</dbReference>
<evidence type="ECO:0000259" key="2">
    <source>
        <dbReference type="SMART" id="SM00829"/>
    </source>
</evidence>
<dbReference type="SUPFAM" id="SSF51735">
    <property type="entry name" value="NAD(P)-binding Rossmann-fold domains"/>
    <property type="match status" value="1"/>
</dbReference>
<gene>
    <name evidence="3" type="ORF">AVDCRST_MAG02-2517</name>
</gene>
<organism evidence="3">
    <name type="scientific">uncultured Rubrobacteraceae bacterium</name>
    <dbReference type="NCBI Taxonomy" id="349277"/>
    <lineage>
        <taxon>Bacteria</taxon>
        <taxon>Bacillati</taxon>
        <taxon>Actinomycetota</taxon>
        <taxon>Rubrobacteria</taxon>
        <taxon>Rubrobacterales</taxon>
        <taxon>Rubrobacteraceae</taxon>
        <taxon>environmental samples</taxon>
    </lineage>
</organism>
<keyword evidence="3" id="KW-0560">Oxidoreductase</keyword>
<proteinExistence type="predicted"/>
<dbReference type="GO" id="GO:0016829">
    <property type="term" value="F:lyase activity"/>
    <property type="evidence" value="ECO:0007669"/>
    <property type="project" value="UniProtKB-KW"/>
</dbReference>
<dbReference type="GO" id="GO:0016491">
    <property type="term" value="F:oxidoreductase activity"/>
    <property type="evidence" value="ECO:0007669"/>
    <property type="project" value="UniProtKB-KW"/>
</dbReference>
<dbReference type="SUPFAM" id="SSF50129">
    <property type="entry name" value="GroES-like"/>
    <property type="match status" value="1"/>
</dbReference>
<feature type="domain" description="Enoyl reductase (ER)" evidence="2">
    <location>
        <begin position="14"/>
        <end position="310"/>
    </location>
</feature>
<dbReference type="Pfam" id="PF13602">
    <property type="entry name" value="ADH_zinc_N_2"/>
    <property type="match status" value="1"/>
</dbReference>
<dbReference type="PANTHER" id="PTHR43482">
    <property type="entry name" value="PROTEIN AST1-RELATED"/>
    <property type="match status" value="1"/>
</dbReference>
<dbReference type="SMART" id="SM00829">
    <property type="entry name" value="PKS_ER"/>
    <property type="match status" value="1"/>
</dbReference>
<dbReference type="InterPro" id="IPR020843">
    <property type="entry name" value="ER"/>
</dbReference>
<dbReference type="InterPro" id="IPR036291">
    <property type="entry name" value="NAD(P)-bd_dom_sf"/>
</dbReference>
<name>A0A6J4R8Q8_9ACTN</name>
<dbReference type="Pfam" id="PF08240">
    <property type="entry name" value="ADH_N"/>
    <property type="match status" value="1"/>
</dbReference>
<reference evidence="3" key="1">
    <citation type="submission" date="2020-02" db="EMBL/GenBank/DDBJ databases">
        <authorList>
            <person name="Meier V. D."/>
        </authorList>
    </citation>
    <scope>NUCLEOTIDE SEQUENCE</scope>
    <source>
        <strain evidence="3">AVDCRST_MAG02</strain>
    </source>
</reference>
<dbReference type="Gene3D" id="3.40.50.720">
    <property type="entry name" value="NAD(P)-binding Rossmann-like Domain"/>
    <property type="match status" value="1"/>
</dbReference>
<dbReference type="CDD" id="cd05289">
    <property type="entry name" value="MDR_like_2"/>
    <property type="match status" value="1"/>
</dbReference>
<dbReference type="InterPro" id="IPR013154">
    <property type="entry name" value="ADH-like_N"/>
</dbReference>
<accession>A0A6J4R8Q8</accession>
<dbReference type="EC" id="1.1.1.-" evidence="3"/>